<evidence type="ECO:0000256" key="5">
    <source>
        <dbReference type="ARBA" id="ARBA00022741"/>
    </source>
</evidence>
<keyword evidence="7" id="KW-1133">Transmembrane helix</keyword>
<reference evidence="11 12" key="1">
    <citation type="journal article" date="2014" name="Nat. Genet.">
        <title>Genome sequence of the hot pepper provides insights into the evolution of pungency in Capsicum species.</title>
        <authorList>
            <person name="Kim S."/>
            <person name="Park M."/>
            <person name="Yeom S.I."/>
            <person name="Kim Y.M."/>
            <person name="Lee J.M."/>
            <person name="Lee H.A."/>
            <person name="Seo E."/>
            <person name="Choi J."/>
            <person name="Cheong K."/>
            <person name="Kim K.T."/>
            <person name="Jung K."/>
            <person name="Lee G.W."/>
            <person name="Oh S.K."/>
            <person name="Bae C."/>
            <person name="Kim S.B."/>
            <person name="Lee H.Y."/>
            <person name="Kim S.Y."/>
            <person name="Kim M.S."/>
            <person name="Kang B.C."/>
            <person name="Jo Y.D."/>
            <person name="Yang H.B."/>
            <person name="Jeong H.J."/>
            <person name="Kang W.H."/>
            <person name="Kwon J.K."/>
            <person name="Shin C."/>
            <person name="Lim J.Y."/>
            <person name="Park J.H."/>
            <person name="Huh J.H."/>
            <person name="Kim J.S."/>
            <person name="Kim B.D."/>
            <person name="Cohen O."/>
            <person name="Paran I."/>
            <person name="Suh M.C."/>
            <person name="Lee S.B."/>
            <person name="Kim Y.K."/>
            <person name="Shin Y."/>
            <person name="Noh S.J."/>
            <person name="Park J."/>
            <person name="Seo Y.S."/>
            <person name="Kwon S.Y."/>
            <person name="Kim H.A."/>
            <person name="Park J.M."/>
            <person name="Kim H.J."/>
            <person name="Choi S.B."/>
            <person name="Bosland P.W."/>
            <person name="Reeves G."/>
            <person name="Jo S.H."/>
            <person name="Lee B.W."/>
            <person name="Cho H.T."/>
            <person name="Choi H.S."/>
            <person name="Lee M.S."/>
            <person name="Yu Y."/>
            <person name="Do Choi Y."/>
            <person name="Park B.S."/>
            <person name="van Deynze A."/>
            <person name="Ashrafi H."/>
            <person name="Hill T."/>
            <person name="Kim W.T."/>
            <person name="Pai H.S."/>
            <person name="Ahn H.K."/>
            <person name="Yeam I."/>
            <person name="Giovannoni J.J."/>
            <person name="Rose J.K."/>
            <person name="Sorensen I."/>
            <person name="Lee S.J."/>
            <person name="Kim R.W."/>
            <person name="Choi I.Y."/>
            <person name="Choi B.S."/>
            <person name="Lim J.S."/>
            <person name="Lee Y.H."/>
            <person name="Choi D."/>
        </authorList>
    </citation>
    <scope>NUCLEOTIDE SEQUENCE [LARGE SCALE GENOMIC DNA]</scope>
    <source>
        <strain evidence="12">cv. CM334</strain>
    </source>
</reference>
<dbReference type="FunFam" id="1.10.510.10:FF:000468">
    <property type="entry name" value="PTI1-like tyrosine-protein kinase 3"/>
    <property type="match status" value="1"/>
</dbReference>
<protein>
    <submittedName>
        <fullName evidence="11">Chitin elicitor receptor kinase 1</fullName>
    </submittedName>
</protein>
<dbReference type="GO" id="GO:0005886">
    <property type="term" value="C:plasma membrane"/>
    <property type="evidence" value="ECO:0007669"/>
    <property type="project" value="UniProtKB-SubCell"/>
</dbReference>
<dbReference type="SMART" id="SM00220">
    <property type="entry name" value="S_TKc"/>
    <property type="match status" value="1"/>
</dbReference>
<comment type="subcellular location">
    <subcellularLocation>
        <location evidence="1">Cell membrane</location>
        <topology evidence="1">Single-pass membrane protein</topology>
    </subcellularLocation>
</comment>
<evidence type="ECO:0000256" key="9">
    <source>
        <dbReference type="ARBA" id="ARBA00023157"/>
    </source>
</evidence>
<dbReference type="AlphaFoldDB" id="A0A2G2Z2U4"/>
<dbReference type="GO" id="GO:0019199">
    <property type="term" value="F:transmembrane receptor protein kinase activity"/>
    <property type="evidence" value="ECO:0007669"/>
    <property type="project" value="InterPro"/>
</dbReference>
<keyword evidence="11" id="KW-0675">Receptor</keyword>
<name>A0A2G2Z2U4_CAPAN</name>
<evidence type="ECO:0000259" key="10">
    <source>
        <dbReference type="PROSITE" id="PS50011"/>
    </source>
</evidence>
<dbReference type="PANTHER" id="PTHR46204">
    <property type="entry name" value="CHITIN ELICITOR RECEPTOR KINASE 1-RELATED"/>
    <property type="match status" value="1"/>
</dbReference>
<dbReference type="Gramene" id="PHT76318">
    <property type="protein sequence ID" value="PHT76318"/>
    <property type="gene ID" value="T459_19840"/>
</dbReference>
<evidence type="ECO:0000313" key="11">
    <source>
        <dbReference type="EMBL" id="PHT76318.1"/>
    </source>
</evidence>
<keyword evidence="4" id="KW-0732">Signal</keyword>
<reference evidence="11 12" key="2">
    <citation type="journal article" date="2017" name="Genome Biol.">
        <title>New reference genome sequences of hot pepper reveal the massive evolution of plant disease-resistance genes by retroduplication.</title>
        <authorList>
            <person name="Kim S."/>
            <person name="Park J."/>
            <person name="Yeom S.I."/>
            <person name="Kim Y.M."/>
            <person name="Seo E."/>
            <person name="Kim K.T."/>
            <person name="Kim M.S."/>
            <person name="Lee J.M."/>
            <person name="Cheong K."/>
            <person name="Shin H.S."/>
            <person name="Kim S.B."/>
            <person name="Han K."/>
            <person name="Lee J."/>
            <person name="Park M."/>
            <person name="Lee H.A."/>
            <person name="Lee H.Y."/>
            <person name="Lee Y."/>
            <person name="Oh S."/>
            <person name="Lee J.H."/>
            <person name="Choi E."/>
            <person name="Choi E."/>
            <person name="Lee S.E."/>
            <person name="Jeon J."/>
            <person name="Kim H."/>
            <person name="Choi G."/>
            <person name="Song H."/>
            <person name="Lee J."/>
            <person name="Lee S.C."/>
            <person name="Kwon J.K."/>
            <person name="Lee H.Y."/>
            <person name="Koo N."/>
            <person name="Hong Y."/>
            <person name="Kim R.W."/>
            <person name="Kang W.H."/>
            <person name="Huh J.H."/>
            <person name="Kang B.C."/>
            <person name="Yang T.J."/>
            <person name="Lee Y.H."/>
            <person name="Bennetzen J.L."/>
            <person name="Choi D."/>
        </authorList>
    </citation>
    <scope>NUCLEOTIDE SEQUENCE [LARGE SCALE GENOMIC DNA]</scope>
    <source>
        <strain evidence="12">cv. CM334</strain>
    </source>
</reference>
<dbReference type="PIRSF" id="PIRSF000654">
    <property type="entry name" value="Integrin-linked_kinase"/>
    <property type="match status" value="1"/>
</dbReference>
<evidence type="ECO:0000256" key="1">
    <source>
        <dbReference type="ARBA" id="ARBA00004162"/>
    </source>
</evidence>
<keyword evidence="11" id="KW-0808">Transferase</keyword>
<dbReference type="STRING" id="4072.A0A2G2Z2U4"/>
<evidence type="ECO:0000313" key="12">
    <source>
        <dbReference type="Proteomes" id="UP000222542"/>
    </source>
</evidence>
<comment type="caution">
    <text evidence="11">The sequence shown here is derived from an EMBL/GenBank/DDBJ whole genome shotgun (WGS) entry which is preliminary data.</text>
</comment>
<dbReference type="OMA" id="RANHNEM"/>
<dbReference type="InterPro" id="IPR044812">
    <property type="entry name" value="CERK1/LYK3-like"/>
</dbReference>
<gene>
    <name evidence="11" type="ORF">T459_19840</name>
</gene>
<accession>A0A2G2Z2U4</accession>
<dbReference type="InterPro" id="IPR001245">
    <property type="entry name" value="Ser-Thr/Tyr_kinase_cat_dom"/>
</dbReference>
<feature type="domain" description="Protein kinase" evidence="10">
    <location>
        <begin position="1"/>
        <end position="245"/>
    </location>
</feature>
<dbReference type="InterPro" id="IPR000719">
    <property type="entry name" value="Prot_kinase_dom"/>
</dbReference>
<dbReference type="Gene3D" id="1.10.510.10">
    <property type="entry name" value="Transferase(Phosphotransferase) domain 1"/>
    <property type="match status" value="1"/>
</dbReference>
<evidence type="ECO:0000256" key="2">
    <source>
        <dbReference type="ARBA" id="ARBA00022475"/>
    </source>
</evidence>
<dbReference type="InterPro" id="IPR011009">
    <property type="entry name" value="Kinase-like_dom_sf"/>
</dbReference>
<dbReference type="PANTHER" id="PTHR46204:SF2">
    <property type="entry name" value="CHITIN ELICITOR RECEPTOR KINASE 1"/>
    <property type="match status" value="1"/>
</dbReference>
<evidence type="ECO:0000256" key="7">
    <source>
        <dbReference type="ARBA" id="ARBA00022989"/>
    </source>
</evidence>
<keyword evidence="6" id="KW-0067">ATP-binding</keyword>
<dbReference type="Proteomes" id="UP000222542">
    <property type="component" value="Unassembled WGS sequence"/>
</dbReference>
<sequence>MDMEATREFLAELKVLTNVHHLNLVRLIGYCVEGSLFLVYEYVENGHIGQHLRGTGRDPLPWSKRVQIALDSARGLEYIHEHTVPVYIHRDIKTANILIDKSFHAKVADFGLTKLTEVGSSSLQTRLVGTFGYMPPEYAQYGDVSPKVDVYAFGVVLYELISAKQAIVKPDGSVTESKGLVALFEEVLNQPDPDEELPKLVDPRLGDDYPLDSVRKMAQLAKACTHENPLIRPSMRSVVVALMTLSSSTEDWDVGSFYGNQGMINLMSGR</sequence>
<proteinExistence type="predicted"/>
<dbReference type="PROSITE" id="PS50011">
    <property type="entry name" value="PROTEIN_KINASE_DOM"/>
    <property type="match status" value="1"/>
</dbReference>
<keyword evidence="11" id="KW-0418">Kinase</keyword>
<dbReference type="InterPro" id="IPR008271">
    <property type="entry name" value="Ser/Thr_kinase_AS"/>
</dbReference>
<dbReference type="Gene3D" id="3.30.200.20">
    <property type="entry name" value="Phosphorylase Kinase, domain 1"/>
    <property type="match status" value="1"/>
</dbReference>
<dbReference type="PROSITE" id="PS00108">
    <property type="entry name" value="PROTEIN_KINASE_ST"/>
    <property type="match status" value="1"/>
</dbReference>
<dbReference type="SUPFAM" id="SSF56112">
    <property type="entry name" value="Protein kinase-like (PK-like)"/>
    <property type="match status" value="1"/>
</dbReference>
<evidence type="ECO:0000256" key="6">
    <source>
        <dbReference type="ARBA" id="ARBA00022840"/>
    </source>
</evidence>
<keyword evidence="9" id="KW-1015">Disulfide bond</keyword>
<keyword evidence="5" id="KW-0547">Nucleotide-binding</keyword>
<evidence type="ECO:0000256" key="3">
    <source>
        <dbReference type="ARBA" id="ARBA00022692"/>
    </source>
</evidence>
<evidence type="ECO:0000256" key="8">
    <source>
        <dbReference type="ARBA" id="ARBA00023136"/>
    </source>
</evidence>
<keyword evidence="8" id="KW-0472">Membrane</keyword>
<keyword evidence="2" id="KW-1003">Cell membrane</keyword>
<keyword evidence="12" id="KW-1185">Reference proteome</keyword>
<dbReference type="Pfam" id="PF07714">
    <property type="entry name" value="PK_Tyr_Ser-Thr"/>
    <property type="match status" value="1"/>
</dbReference>
<dbReference type="GO" id="GO:0045087">
    <property type="term" value="P:innate immune response"/>
    <property type="evidence" value="ECO:0007669"/>
    <property type="project" value="InterPro"/>
</dbReference>
<organism evidence="11 12">
    <name type="scientific">Capsicum annuum</name>
    <name type="common">Capsicum pepper</name>
    <dbReference type="NCBI Taxonomy" id="4072"/>
    <lineage>
        <taxon>Eukaryota</taxon>
        <taxon>Viridiplantae</taxon>
        <taxon>Streptophyta</taxon>
        <taxon>Embryophyta</taxon>
        <taxon>Tracheophyta</taxon>
        <taxon>Spermatophyta</taxon>
        <taxon>Magnoliopsida</taxon>
        <taxon>eudicotyledons</taxon>
        <taxon>Gunneridae</taxon>
        <taxon>Pentapetalae</taxon>
        <taxon>asterids</taxon>
        <taxon>lamiids</taxon>
        <taxon>Solanales</taxon>
        <taxon>Solanaceae</taxon>
        <taxon>Solanoideae</taxon>
        <taxon>Capsiceae</taxon>
        <taxon>Capsicum</taxon>
    </lineage>
</organism>
<evidence type="ECO:0000256" key="4">
    <source>
        <dbReference type="ARBA" id="ARBA00022729"/>
    </source>
</evidence>
<keyword evidence="3" id="KW-0812">Transmembrane</keyword>
<dbReference type="GO" id="GO:0005524">
    <property type="term" value="F:ATP binding"/>
    <property type="evidence" value="ECO:0007669"/>
    <property type="project" value="UniProtKB-KW"/>
</dbReference>
<dbReference type="EMBL" id="AYRZ02000007">
    <property type="protein sequence ID" value="PHT76318.1"/>
    <property type="molecule type" value="Genomic_DNA"/>
</dbReference>